<evidence type="ECO:0000313" key="4">
    <source>
        <dbReference type="Proteomes" id="UP000606172"/>
    </source>
</evidence>
<dbReference type="Gene3D" id="2.60.120.10">
    <property type="entry name" value="Jelly Rolls"/>
    <property type="match status" value="1"/>
</dbReference>
<dbReference type="AlphaFoldDB" id="A0A919RPE5"/>
<dbReference type="Pfam" id="PF12852">
    <property type="entry name" value="Cupin_6"/>
    <property type="match status" value="1"/>
</dbReference>
<name>A0A919RPE5_9ACTN</name>
<dbReference type="SUPFAM" id="SSF51182">
    <property type="entry name" value="RmlC-like cupins"/>
    <property type="match status" value="1"/>
</dbReference>
<dbReference type="RefSeq" id="WP_204033732.1">
    <property type="nucleotide sequence ID" value="NZ_BOOW01000061.1"/>
</dbReference>
<keyword evidence="4" id="KW-1185">Reference proteome</keyword>
<reference evidence="3" key="1">
    <citation type="submission" date="2021-01" db="EMBL/GenBank/DDBJ databases">
        <title>Whole genome shotgun sequence of Sinosporangium siamense NBRC 109515.</title>
        <authorList>
            <person name="Komaki H."/>
            <person name="Tamura T."/>
        </authorList>
    </citation>
    <scope>NUCLEOTIDE SEQUENCE</scope>
    <source>
        <strain evidence="3">NBRC 109515</strain>
    </source>
</reference>
<comment type="caution">
    <text evidence="3">The sequence shown here is derived from an EMBL/GenBank/DDBJ whole genome shotgun (WGS) entry which is preliminary data.</text>
</comment>
<dbReference type="InterPro" id="IPR011051">
    <property type="entry name" value="RmlC_Cupin_sf"/>
</dbReference>
<dbReference type="InterPro" id="IPR014710">
    <property type="entry name" value="RmlC-like_jellyroll"/>
</dbReference>
<evidence type="ECO:0000256" key="1">
    <source>
        <dbReference type="ARBA" id="ARBA00023125"/>
    </source>
</evidence>
<dbReference type="EMBL" id="BOOW01000061">
    <property type="protein sequence ID" value="GII97495.1"/>
    <property type="molecule type" value="Genomic_DNA"/>
</dbReference>
<accession>A0A919RPE5</accession>
<evidence type="ECO:0000259" key="2">
    <source>
        <dbReference type="Pfam" id="PF12852"/>
    </source>
</evidence>
<dbReference type="GO" id="GO:0003677">
    <property type="term" value="F:DNA binding"/>
    <property type="evidence" value="ECO:0007669"/>
    <property type="project" value="UniProtKB-KW"/>
</dbReference>
<dbReference type="InterPro" id="IPR032783">
    <property type="entry name" value="AraC_lig"/>
</dbReference>
<keyword evidence="1" id="KW-0238">DNA-binding</keyword>
<sequence length="209" mass="21790">MAEGVGLIVRRSPCDDRWNATHVGSAEHARLGVGEPGERPGGLGGVVLGDRGAGGACSAGSSWGARLGPRDMVSMHHVLDGEMRLEAGGGDIRVGPGDLVVLPHGTPHAVRHRPGAPVVDEAHWRKERQAALSVRHSHGGDGPATVVLCVELRVDGAAREVLMRALPPAVHLPAGESAAVFDGLLPLLREEVPERRAGTHRSPPGQRSC</sequence>
<evidence type="ECO:0000313" key="3">
    <source>
        <dbReference type="EMBL" id="GII97495.1"/>
    </source>
</evidence>
<gene>
    <name evidence="3" type="ORF">Ssi02_77260</name>
</gene>
<feature type="domain" description="AraC-type transcription regulator ligand-binding" evidence="2">
    <location>
        <begin position="56"/>
        <end position="199"/>
    </location>
</feature>
<organism evidence="3 4">
    <name type="scientific">Sinosporangium siamense</name>
    <dbReference type="NCBI Taxonomy" id="1367973"/>
    <lineage>
        <taxon>Bacteria</taxon>
        <taxon>Bacillati</taxon>
        <taxon>Actinomycetota</taxon>
        <taxon>Actinomycetes</taxon>
        <taxon>Streptosporangiales</taxon>
        <taxon>Streptosporangiaceae</taxon>
        <taxon>Sinosporangium</taxon>
    </lineage>
</organism>
<protein>
    <recommendedName>
        <fullName evidence="2">AraC-type transcription regulator ligand-binding domain-containing protein</fullName>
    </recommendedName>
</protein>
<dbReference type="Proteomes" id="UP000606172">
    <property type="component" value="Unassembled WGS sequence"/>
</dbReference>
<proteinExistence type="predicted"/>